<sequence>MPPSTNEPWYSCTSPIGIAIYLVGTFLLLLGGLTALIIYTNSPTFISPTPKVRIYAFTLSPTLAPADGNSAATEPPPLTANCTVAFTIDNNHVSNDDYEGGVYEYNEIEVLVVWGGRNETFMRARPETFIQGSLERKPVLLAATDLFVPRDLQSAVDYTFTINMKSRVTKEPGTEEEDVFYIKATCEEVKIGFRKTQSVDRLATMLDGPQMCGVVKLKSSFNL</sequence>
<protein>
    <submittedName>
        <fullName evidence="2">Uncharacterized protein</fullName>
    </submittedName>
</protein>
<evidence type="ECO:0000313" key="2">
    <source>
        <dbReference type="EMBL" id="CAH9056203.1"/>
    </source>
</evidence>
<keyword evidence="1" id="KW-0812">Transmembrane</keyword>
<organism evidence="2 3">
    <name type="scientific">Cuscuta europaea</name>
    <name type="common">European dodder</name>
    <dbReference type="NCBI Taxonomy" id="41803"/>
    <lineage>
        <taxon>Eukaryota</taxon>
        <taxon>Viridiplantae</taxon>
        <taxon>Streptophyta</taxon>
        <taxon>Embryophyta</taxon>
        <taxon>Tracheophyta</taxon>
        <taxon>Spermatophyta</taxon>
        <taxon>Magnoliopsida</taxon>
        <taxon>eudicotyledons</taxon>
        <taxon>Gunneridae</taxon>
        <taxon>Pentapetalae</taxon>
        <taxon>asterids</taxon>
        <taxon>lamiids</taxon>
        <taxon>Solanales</taxon>
        <taxon>Convolvulaceae</taxon>
        <taxon>Cuscuteae</taxon>
        <taxon>Cuscuta</taxon>
        <taxon>Cuscuta subgen. Cuscuta</taxon>
    </lineage>
</organism>
<evidence type="ECO:0000313" key="3">
    <source>
        <dbReference type="Proteomes" id="UP001152484"/>
    </source>
</evidence>
<evidence type="ECO:0000256" key="1">
    <source>
        <dbReference type="SAM" id="Phobius"/>
    </source>
</evidence>
<name>A0A9P1DXD4_CUSEU</name>
<keyword evidence="1" id="KW-0472">Membrane</keyword>
<dbReference type="EMBL" id="CAMAPE010000004">
    <property type="protein sequence ID" value="CAH9056203.1"/>
    <property type="molecule type" value="Genomic_DNA"/>
</dbReference>
<dbReference type="OrthoDB" id="1313434at2759"/>
<accession>A0A9P1DXD4</accession>
<comment type="caution">
    <text evidence="2">The sequence shown here is derived from an EMBL/GenBank/DDBJ whole genome shotgun (WGS) entry which is preliminary data.</text>
</comment>
<gene>
    <name evidence="2" type="ORF">CEURO_LOCUS882</name>
</gene>
<proteinExistence type="predicted"/>
<feature type="transmembrane region" description="Helical" evidence="1">
    <location>
        <begin position="16"/>
        <end position="39"/>
    </location>
</feature>
<keyword evidence="3" id="KW-1185">Reference proteome</keyword>
<reference evidence="2" key="1">
    <citation type="submission" date="2022-07" db="EMBL/GenBank/DDBJ databases">
        <authorList>
            <person name="Macas J."/>
            <person name="Novak P."/>
            <person name="Neumann P."/>
        </authorList>
    </citation>
    <scope>NUCLEOTIDE SEQUENCE</scope>
</reference>
<dbReference type="AlphaFoldDB" id="A0A9P1DXD4"/>
<dbReference type="Proteomes" id="UP001152484">
    <property type="component" value="Unassembled WGS sequence"/>
</dbReference>
<keyword evidence="1" id="KW-1133">Transmembrane helix</keyword>